<dbReference type="EMBL" id="CP076686">
    <property type="protein sequence ID" value="QWV13884.1"/>
    <property type="molecule type" value="Genomic_DNA"/>
</dbReference>
<protein>
    <submittedName>
        <fullName evidence="2">Uncharacterized protein</fullName>
    </submittedName>
</protein>
<gene>
    <name evidence="2" type="ORF">KQ249_04480</name>
</gene>
<proteinExistence type="predicted"/>
<organism evidence="2 3">
    <name type="scientific">Marinobacter adhaerens</name>
    <dbReference type="NCBI Taxonomy" id="1033846"/>
    <lineage>
        <taxon>Bacteria</taxon>
        <taxon>Pseudomonadati</taxon>
        <taxon>Pseudomonadota</taxon>
        <taxon>Gammaproteobacteria</taxon>
        <taxon>Pseudomonadales</taxon>
        <taxon>Marinobacteraceae</taxon>
        <taxon>Marinobacter</taxon>
    </lineage>
</organism>
<feature type="transmembrane region" description="Helical" evidence="1">
    <location>
        <begin position="23"/>
        <end position="46"/>
    </location>
</feature>
<keyword evidence="1" id="KW-0812">Transmembrane</keyword>
<dbReference type="RefSeq" id="WP_216688058.1">
    <property type="nucleotide sequence ID" value="NZ_CP076686.1"/>
</dbReference>
<reference evidence="2 3" key="1">
    <citation type="submission" date="2021-06" db="EMBL/GenBank/DDBJ databases">
        <title>Microbial metabolic specificity influences pelagic lipid remineralization.</title>
        <authorList>
            <person name="Behrendt L."/>
            <person name="Hunter J.E."/>
            <person name="Alcolombri U."/>
            <person name="Smriga S."/>
            <person name="Mincer T."/>
            <person name="Lowenstein D.P."/>
            <person name="Peaudecerf F.J."/>
            <person name="Fernandez V.I."/>
            <person name="Fredricks H."/>
            <person name="Almblad H."/>
            <person name="Harrison J.J."/>
            <person name="Stocker R."/>
            <person name="Van Mooy B.A.S."/>
        </authorList>
    </citation>
    <scope>NUCLEOTIDE SEQUENCE [LARGE SCALE GENOMIC DNA]</scope>
    <source>
        <strain evidence="2 3">HP15-B</strain>
    </source>
</reference>
<sequence>MDESRNPVFWSSGSDYWSKPMNMFLGLIGFGGFVVTLTLLGLAGYWKADQLEAWAKKHFSKGKDSHG</sequence>
<keyword evidence="1" id="KW-0472">Membrane</keyword>
<name>A0ABX8IMI1_9GAMM</name>
<accession>A0ABX8IMI1</accession>
<dbReference type="GeneID" id="78558675"/>
<evidence type="ECO:0000256" key="1">
    <source>
        <dbReference type="SAM" id="Phobius"/>
    </source>
</evidence>
<evidence type="ECO:0000313" key="2">
    <source>
        <dbReference type="EMBL" id="QWV13884.1"/>
    </source>
</evidence>
<dbReference type="Proteomes" id="UP000683442">
    <property type="component" value="Chromosome"/>
</dbReference>
<evidence type="ECO:0000313" key="3">
    <source>
        <dbReference type="Proteomes" id="UP000683442"/>
    </source>
</evidence>
<keyword evidence="3" id="KW-1185">Reference proteome</keyword>
<keyword evidence="1" id="KW-1133">Transmembrane helix</keyword>